<feature type="transmembrane region" description="Helical" evidence="1">
    <location>
        <begin position="61"/>
        <end position="78"/>
    </location>
</feature>
<sequence length="618" mass="72311">MRWHFIMPRKTENILFILSLLISFVSFSSIFSHISFNVNLVFIIIVSASTFLHVKNIFLPVWIINLISISLIVMPFLSCSPDDILLPSIEALTMILSVRFLGKRTSREYFQIYLLSLLLLGSSSLFDISWIFFLRLLLMLILTIFAILILTYMKETKEEFMNYKKLLNLLRLATFISVAAIPLSTLFFFILPRTPVPIVDVGFSRSKTGFSPIVNLGSVRAIEEDRTVLMRVKMNKLPQDELYWRTITFDIFDGKGWHKTDHRSFKLTVYGQRIYYTVSLEPETGQYLPVLDYPSDVYMRNVFYEYPGVYKTVLPVEKKIKYTAASFINPYIEEPNPKSIYLYVPADISEKIKNLSRKIAGGLSNKEEIAGEILKFLSSYKYSLRDLPAGDNPLEDFLFNKKTGNCEYFATAMALMLRINGIPSRVVGGFKGGSYNPVGDYYIVRASDAHLWVEAYINGRWMRFDPSGKISRLHEPVIFYFIDYLWNNIVIDYDFKAQIKLAKSVKLPTIGFDRKIFLIPLFFVFLFVFLKIYQYLRKRKNPLYRFQNIMKKYGFERNKNQGLEELIDPLKDSVIREKAEKFIRAYEEIYFKDKKFKKEDLRRLNNLLRDLNETSKSR</sequence>
<comment type="caution">
    <text evidence="3">The sequence shown here is derived from an EMBL/GenBank/DDBJ whole genome shotgun (WGS) entry which is preliminary data.</text>
</comment>
<dbReference type="InterPro" id="IPR038765">
    <property type="entry name" value="Papain-like_cys_pep_sf"/>
</dbReference>
<feature type="transmembrane region" description="Helical" evidence="1">
    <location>
        <begin position="84"/>
        <end position="102"/>
    </location>
</feature>
<evidence type="ECO:0000259" key="2">
    <source>
        <dbReference type="SMART" id="SM00460"/>
    </source>
</evidence>
<dbReference type="PANTHER" id="PTHR42736">
    <property type="entry name" value="PROTEIN-GLUTAMINE GAMMA-GLUTAMYLTRANSFERASE"/>
    <property type="match status" value="1"/>
</dbReference>
<dbReference type="PANTHER" id="PTHR42736:SF1">
    <property type="entry name" value="PROTEIN-GLUTAMINE GAMMA-GLUTAMYLTRANSFERASE"/>
    <property type="match status" value="1"/>
</dbReference>
<dbReference type="EMBL" id="DTHO01000007">
    <property type="protein sequence ID" value="HGG98972.1"/>
    <property type="molecule type" value="Genomic_DNA"/>
</dbReference>
<dbReference type="Gene3D" id="3.10.620.30">
    <property type="match status" value="1"/>
</dbReference>
<feature type="transmembrane region" description="Helical" evidence="1">
    <location>
        <begin position="132"/>
        <end position="152"/>
    </location>
</feature>
<keyword evidence="1" id="KW-0812">Transmembrane</keyword>
<feature type="transmembrane region" description="Helical" evidence="1">
    <location>
        <begin position="109"/>
        <end position="126"/>
    </location>
</feature>
<evidence type="ECO:0000313" key="3">
    <source>
        <dbReference type="EMBL" id="HGG98972.1"/>
    </source>
</evidence>
<dbReference type="SUPFAM" id="SSF54001">
    <property type="entry name" value="Cysteine proteinases"/>
    <property type="match status" value="1"/>
</dbReference>
<proteinExistence type="predicted"/>
<feature type="transmembrane region" description="Helical" evidence="1">
    <location>
        <begin position="36"/>
        <end position="54"/>
    </location>
</feature>
<feature type="transmembrane region" description="Helical" evidence="1">
    <location>
        <begin position="12"/>
        <end position="30"/>
    </location>
</feature>
<dbReference type="InterPro" id="IPR021878">
    <property type="entry name" value="TgpA_N"/>
</dbReference>
<accession>A0A7C4AIK3</accession>
<feature type="domain" description="Transglutaminase-like" evidence="2">
    <location>
        <begin position="398"/>
        <end position="468"/>
    </location>
</feature>
<evidence type="ECO:0000256" key="1">
    <source>
        <dbReference type="SAM" id="Phobius"/>
    </source>
</evidence>
<organism evidence="3">
    <name type="scientific">Thermodesulfovibrio aggregans</name>
    <dbReference type="NCBI Taxonomy" id="86166"/>
    <lineage>
        <taxon>Bacteria</taxon>
        <taxon>Pseudomonadati</taxon>
        <taxon>Nitrospirota</taxon>
        <taxon>Thermodesulfovibrionia</taxon>
        <taxon>Thermodesulfovibrionales</taxon>
        <taxon>Thermodesulfovibrionaceae</taxon>
        <taxon>Thermodesulfovibrio</taxon>
    </lineage>
</organism>
<keyword evidence="1" id="KW-0472">Membrane</keyword>
<dbReference type="InterPro" id="IPR052901">
    <property type="entry name" value="Bact_TGase-like"/>
</dbReference>
<dbReference type="Pfam" id="PF01841">
    <property type="entry name" value="Transglut_core"/>
    <property type="match status" value="1"/>
</dbReference>
<feature type="transmembrane region" description="Helical" evidence="1">
    <location>
        <begin position="516"/>
        <end position="536"/>
    </location>
</feature>
<dbReference type="InterPro" id="IPR002931">
    <property type="entry name" value="Transglutaminase-like"/>
</dbReference>
<name>A0A7C4AIK3_9BACT</name>
<reference evidence="3" key="1">
    <citation type="journal article" date="2020" name="mSystems">
        <title>Genome- and Community-Level Interaction Insights into Carbon Utilization and Element Cycling Functions of Hydrothermarchaeota in Hydrothermal Sediment.</title>
        <authorList>
            <person name="Zhou Z."/>
            <person name="Liu Y."/>
            <person name="Xu W."/>
            <person name="Pan J."/>
            <person name="Luo Z.H."/>
            <person name="Li M."/>
        </authorList>
    </citation>
    <scope>NUCLEOTIDE SEQUENCE [LARGE SCALE GENOMIC DNA]</scope>
    <source>
        <strain evidence="3">SpSt-788</strain>
    </source>
</reference>
<keyword evidence="1" id="KW-1133">Transmembrane helix</keyword>
<dbReference type="AlphaFoldDB" id="A0A7C4AIK3"/>
<protein>
    <submittedName>
        <fullName evidence="3">DUF3488 domain-containing protein</fullName>
    </submittedName>
</protein>
<dbReference type="Pfam" id="PF11992">
    <property type="entry name" value="TgpA_N"/>
    <property type="match status" value="1"/>
</dbReference>
<dbReference type="SMART" id="SM00460">
    <property type="entry name" value="TGc"/>
    <property type="match status" value="1"/>
</dbReference>
<feature type="transmembrane region" description="Helical" evidence="1">
    <location>
        <begin position="172"/>
        <end position="191"/>
    </location>
</feature>
<gene>
    <name evidence="3" type="ORF">ENV75_00725</name>
</gene>